<dbReference type="OrthoDB" id="198787at2759"/>
<dbReference type="AlphaFoldDB" id="A0A9P7BA39"/>
<keyword evidence="2" id="KW-1185">Reference proteome</keyword>
<gene>
    <name evidence="1" type="ORF">C6P45_004836</name>
</gene>
<dbReference type="Pfam" id="PF10806">
    <property type="entry name" value="SAM35"/>
    <property type="match status" value="1"/>
</dbReference>
<proteinExistence type="predicted"/>
<name>A0A9P7BA39_MAUEX</name>
<organism evidence="1 2">
    <name type="scientific">Maudiozyma exigua</name>
    <name type="common">Yeast</name>
    <name type="synonym">Kazachstania exigua</name>
    <dbReference type="NCBI Taxonomy" id="34358"/>
    <lineage>
        <taxon>Eukaryota</taxon>
        <taxon>Fungi</taxon>
        <taxon>Dikarya</taxon>
        <taxon>Ascomycota</taxon>
        <taxon>Saccharomycotina</taxon>
        <taxon>Saccharomycetes</taxon>
        <taxon>Saccharomycetales</taxon>
        <taxon>Saccharomycetaceae</taxon>
        <taxon>Maudiozyma</taxon>
    </lineage>
</organism>
<evidence type="ECO:0000313" key="2">
    <source>
        <dbReference type="Proteomes" id="UP000750334"/>
    </source>
</evidence>
<dbReference type="Proteomes" id="UP000750334">
    <property type="component" value="Unassembled WGS sequence"/>
</dbReference>
<comment type="caution">
    <text evidence="1">The sequence shown here is derived from an EMBL/GenBank/DDBJ whole genome shotgun (WGS) entry which is preliminary data.</text>
</comment>
<sequence length="264" mass="31045">MSLSYIPIPGPISTLFTTFPLKTYPAININDTSLENELSIRTYTFQKKINEKDSINNYSFTLLIKNKPINWHQSQLYICIDPIELFIQLSLCYKNNITLPVKCNSVTNDLNLIDSKMLVVERPNLPSMIINNRMIYKEEILSNLKLRFIGIQLQLANLLDKDLYSLFEGKHTHNIIERAKQTLLQFVNFIESKENQLHYNKLKNHDEKEYLNYLDIKLTSYILTLLKSDKIDSEFKKFIKESCYKLRVIAEITLKRLNPDLQPY</sequence>
<accession>A0A9P7BA39</accession>
<evidence type="ECO:0000313" key="1">
    <source>
        <dbReference type="EMBL" id="KAG0668277.1"/>
    </source>
</evidence>
<reference evidence="1 2" key="1">
    <citation type="submission" date="2020-11" db="EMBL/GenBank/DDBJ databases">
        <title>Kefir isolates.</title>
        <authorList>
            <person name="Marcisauskas S."/>
            <person name="Kim Y."/>
            <person name="Blasche S."/>
        </authorList>
    </citation>
    <scope>NUCLEOTIDE SEQUENCE [LARGE SCALE GENOMIC DNA]</scope>
    <source>
        <strain evidence="1 2">OG2</strain>
    </source>
</reference>
<dbReference type="EMBL" id="PUHR01000072">
    <property type="protein sequence ID" value="KAG0668277.1"/>
    <property type="molecule type" value="Genomic_DNA"/>
</dbReference>
<dbReference type="InterPro" id="IPR021211">
    <property type="entry name" value="SAM35"/>
</dbReference>
<protein>
    <submittedName>
        <fullName evidence="1">Uncharacterized protein</fullName>
    </submittedName>
</protein>